<keyword evidence="8" id="KW-0964">Secreted</keyword>
<feature type="region of interest" description="Disordered" evidence="14">
    <location>
        <begin position="678"/>
        <end position="709"/>
    </location>
</feature>
<keyword evidence="11" id="KW-0378">Hydrolase</keyword>
<evidence type="ECO:0000256" key="14">
    <source>
        <dbReference type="SAM" id="MobiDB-lite"/>
    </source>
</evidence>
<evidence type="ECO:0000256" key="13">
    <source>
        <dbReference type="ARBA" id="ARBA00023180"/>
    </source>
</evidence>
<keyword evidence="15" id="KW-0812">Transmembrane</keyword>
<dbReference type="InterPro" id="IPR051558">
    <property type="entry name" value="Metallophosphoesterase_PAP"/>
</dbReference>
<evidence type="ECO:0000256" key="11">
    <source>
        <dbReference type="ARBA" id="ARBA00022801"/>
    </source>
</evidence>
<evidence type="ECO:0000313" key="18">
    <source>
        <dbReference type="Proteomes" id="UP000694005"/>
    </source>
</evidence>
<dbReference type="Proteomes" id="UP000694005">
    <property type="component" value="Chromosome A06"/>
</dbReference>
<evidence type="ECO:0000256" key="12">
    <source>
        <dbReference type="ARBA" id="ARBA00022833"/>
    </source>
</evidence>
<evidence type="ECO:0000256" key="4">
    <source>
        <dbReference type="ARBA" id="ARBA00004613"/>
    </source>
</evidence>
<feature type="domain" description="Calcineurin-like phosphoesterase" evidence="16">
    <location>
        <begin position="45"/>
        <end position="254"/>
    </location>
</feature>
<keyword evidence="12" id="KW-0862">Zinc</keyword>
<evidence type="ECO:0000259" key="16">
    <source>
        <dbReference type="Pfam" id="PF00149"/>
    </source>
</evidence>
<comment type="cofactor">
    <cofactor evidence="2">
        <name>Zn(2+)</name>
        <dbReference type="ChEBI" id="CHEBI:29105"/>
    </cofactor>
</comment>
<reference evidence="17 18" key="1">
    <citation type="submission" date="2021-07" db="EMBL/GenBank/DDBJ databases">
        <authorList>
            <consortium name="Genoscope - CEA"/>
            <person name="William W."/>
        </authorList>
    </citation>
    <scope>NUCLEOTIDE SEQUENCE [LARGE SCALE GENOMIC DNA]</scope>
</reference>
<name>A0A8D9D919_BRACM</name>
<evidence type="ECO:0000256" key="3">
    <source>
        <dbReference type="ARBA" id="ARBA00001962"/>
    </source>
</evidence>
<gene>
    <name evidence="17" type="ORF">BRAPAZ1V2_A06P51700.2</name>
</gene>
<accession>A0A8D9D919</accession>
<dbReference type="Pfam" id="PF00149">
    <property type="entry name" value="Metallophos"/>
    <property type="match status" value="2"/>
</dbReference>
<sequence length="781" mass="88774">MDTMRDKPIKFSSSVFCLIILLSVYNSTAELRRLVQPPKSDSTLSFLVVGDWGRRGSYNQSQVARQMGKTGMNLNIDFVISTGDNFYDDGITSPYDCQFQDSFTNIYTAPSLQKPWYNVLGNHDYRGNVDAQISPILKDLDCRWVCLRSYVVNADIVDIFFIDTTPFVDKYFDEPKDHVYDWSGVLPRNKYLNNLLADLDVSFQESVAKWKVVVGHHTIKSAGHHGITKELEKQLLPILEANEVDLYINGHDHCLEHISSINSKSCIVYLISLKTQSLFNLHNQRKQLRRTKMKMFSVRLIFLILCIFFDGSLSKLERLEHPVTKSDGSLNILVVGDWGRQGCFNQSLVAHQMGIVGEQLDIDYVISVGDNFYDDGLKGDTDPAFEASFSHIYTHPSLQKQWYSVLGNHDYRGNVSAQLSHVLTQKDWRWFCRRSFVLCSGMVELFFVDTNPFVEQYFTDPEDHTYDWSNVLPRDRYISNLLHDLDLAMKKSRATWKFVVGHHGIKTAGEHGVTQELVDQLLPILEENKVDVYMNGHDHCLQHIGSDGGIQFLTSGGGSKAWRGVILPWDPKELKLYYDGQGFMSLHITHSQAKFIYYDISGNGAVEEKKQRMVVLGIQSLNWHVHGGFMEKKKKHLNGIVRATERDDSPPSSSSSSQRFEIDRDKARQALKQLDQQIESQADEKPRTFVKTSSDVVRTSSGGSSSMDPFMFEEPPEMSGSFLTTTAFLLLAFTLFYNILFFTVIKPSMDGPESVPADTIIAMSDSELVQFPLSSSPKKNF</sequence>
<dbReference type="GO" id="GO:0005576">
    <property type="term" value="C:extracellular region"/>
    <property type="evidence" value="ECO:0007669"/>
    <property type="project" value="UniProtKB-SubCell"/>
</dbReference>
<protein>
    <recommendedName>
        <fullName evidence="7">acid phosphatase</fullName>
        <ecNumber evidence="7">3.1.3.2</ecNumber>
    </recommendedName>
</protein>
<feature type="domain" description="Calcineurin-like phosphoesterase" evidence="16">
    <location>
        <begin position="331"/>
        <end position="540"/>
    </location>
</feature>
<evidence type="ECO:0000256" key="2">
    <source>
        <dbReference type="ARBA" id="ARBA00001947"/>
    </source>
</evidence>
<dbReference type="InterPro" id="IPR004843">
    <property type="entry name" value="Calcineurin-like_PHP"/>
</dbReference>
<dbReference type="EC" id="3.1.3.2" evidence="7"/>
<evidence type="ECO:0000256" key="15">
    <source>
        <dbReference type="SAM" id="Phobius"/>
    </source>
</evidence>
<feature type="transmembrane region" description="Helical" evidence="15">
    <location>
        <begin position="722"/>
        <end position="745"/>
    </location>
</feature>
<dbReference type="SUPFAM" id="SSF56300">
    <property type="entry name" value="Metallo-dependent phosphatases"/>
    <property type="match status" value="2"/>
</dbReference>
<dbReference type="GO" id="GO:0003993">
    <property type="term" value="F:acid phosphatase activity"/>
    <property type="evidence" value="ECO:0007669"/>
    <property type="project" value="UniProtKB-EC"/>
</dbReference>
<feature type="transmembrane region" description="Helical" evidence="15">
    <location>
        <begin position="295"/>
        <end position="313"/>
    </location>
</feature>
<evidence type="ECO:0000256" key="5">
    <source>
        <dbReference type="ARBA" id="ARBA00008723"/>
    </source>
</evidence>
<feature type="region of interest" description="Disordered" evidence="14">
    <location>
        <begin position="643"/>
        <end position="662"/>
    </location>
</feature>
<evidence type="ECO:0000256" key="7">
    <source>
        <dbReference type="ARBA" id="ARBA00012646"/>
    </source>
</evidence>
<comment type="cofactor">
    <cofactor evidence="3">
        <name>Fe cation</name>
        <dbReference type="ChEBI" id="CHEBI:24875"/>
    </cofactor>
</comment>
<dbReference type="FunFam" id="3.60.21.10:FF:000027">
    <property type="entry name" value="Purple acid phosphatase"/>
    <property type="match status" value="1"/>
</dbReference>
<dbReference type="EMBL" id="LS974622">
    <property type="protein sequence ID" value="CAG7872930.1"/>
    <property type="molecule type" value="Genomic_DNA"/>
</dbReference>
<evidence type="ECO:0000256" key="8">
    <source>
        <dbReference type="ARBA" id="ARBA00022525"/>
    </source>
</evidence>
<keyword evidence="15" id="KW-0472">Membrane</keyword>
<dbReference type="Gramene" id="A06p51700.2_BraZ1">
    <property type="protein sequence ID" value="A06p51700.2_BraZ1.CDS"/>
    <property type="gene ID" value="A06g51700.2_BraZ1"/>
</dbReference>
<comment type="subunit">
    <text evidence="6">Homodimer.</text>
</comment>
<comment type="catalytic activity">
    <reaction evidence="1">
        <text>a phosphate monoester + H2O = an alcohol + phosphate</text>
        <dbReference type="Rhea" id="RHEA:15017"/>
        <dbReference type="ChEBI" id="CHEBI:15377"/>
        <dbReference type="ChEBI" id="CHEBI:30879"/>
        <dbReference type="ChEBI" id="CHEBI:43474"/>
        <dbReference type="ChEBI" id="CHEBI:67140"/>
        <dbReference type="EC" id="3.1.3.2"/>
    </reaction>
</comment>
<dbReference type="PANTHER" id="PTHR10161">
    <property type="entry name" value="TARTRATE-RESISTANT ACID PHOSPHATASE TYPE 5"/>
    <property type="match status" value="1"/>
</dbReference>
<dbReference type="InterPro" id="IPR024927">
    <property type="entry name" value="Acid_PPase"/>
</dbReference>
<evidence type="ECO:0000313" key="17">
    <source>
        <dbReference type="EMBL" id="CAG7872930.1"/>
    </source>
</evidence>
<evidence type="ECO:0000256" key="10">
    <source>
        <dbReference type="ARBA" id="ARBA00022729"/>
    </source>
</evidence>
<keyword evidence="10" id="KW-0732">Signal</keyword>
<dbReference type="AlphaFoldDB" id="A0A8D9D919"/>
<dbReference type="InterPro" id="IPR029052">
    <property type="entry name" value="Metallo-depent_PP-like"/>
</dbReference>
<proteinExistence type="inferred from homology"/>
<keyword evidence="9" id="KW-0479">Metal-binding</keyword>
<keyword evidence="13" id="KW-0325">Glycoprotein</keyword>
<dbReference type="PANTHER" id="PTHR10161:SF52">
    <property type="entry name" value="ACID PHOSPHATASE"/>
    <property type="match status" value="1"/>
</dbReference>
<evidence type="ECO:0000256" key="1">
    <source>
        <dbReference type="ARBA" id="ARBA00000032"/>
    </source>
</evidence>
<evidence type="ECO:0000256" key="9">
    <source>
        <dbReference type="ARBA" id="ARBA00022723"/>
    </source>
</evidence>
<dbReference type="CDD" id="cd07378">
    <property type="entry name" value="MPP_ACP5"/>
    <property type="match status" value="2"/>
</dbReference>
<comment type="similarity">
    <text evidence="5">Belongs to the metallophosphoesterase superfamily. Purple acid phosphatase family.</text>
</comment>
<dbReference type="FunFam" id="3.60.21.10:FF:000226">
    <property type="entry name" value="Purple acid phosphatase 3"/>
    <property type="match status" value="1"/>
</dbReference>
<organism evidence="17 18">
    <name type="scientific">Brassica campestris</name>
    <name type="common">Field mustard</name>
    <dbReference type="NCBI Taxonomy" id="3711"/>
    <lineage>
        <taxon>Eukaryota</taxon>
        <taxon>Viridiplantae</taxon>
        <taxon>Streptophyta</taxon>
        <taxon>Embryophyta</taxon>
        <taxon>Tracheophyta</taxon>
        <taxon>Spermatophyta</taxon>
        <taxon>Magnoliopsida</taxon>
        <taxon>eudicotyledons</taxon>
        <taxon>Gunneridae</taxon>
        <taxon>Pentapetalae</taxon>
        <taxon>rosids</taxon>
        <taxon>malvids</taxon>
        <taxon>Brassicales</taxon>
        <taxon>Brassicaceae</taxon>
        <taxon>Brassiceae</taxon>
        <taxon>Brassica</taxon>
    </lineage>
</organism>
<evidence type="ECO:0000256" key="6">
    <source>
        <dbReference type="ARBA" id="ARBA00011738"/>
    </source>
</evidence>
<dbReference type="GO" id="GO:0046872">
    <property type="term" value="F:metal ion binding"/>
    <property type="evidence" value="ECO:0007669"/>
    <property type="project" value="UniProtKB-KW"/>
</dbReference>
<comment type="subcellular location">
    <subcellularLocation>
        <location evidence="4">Secreted</location>
    </subcellularLocation>
</comment>
<feature type="compositionally biased region" description="Polar residues" evidence="14">
    <location>
        <begin position="690"/>
        <end position="707"/>
    </location>
</feature>
<dbReference type="Gene3D" id="3.60.21.10">
    <property type="match status" value="2"/>
</dbReference>
<keyword evidence="15" id="KW-1133">Transmembrane helix</keyword>